<dbReference type="PROSITE" id="PS00523">
    <property type="entry name" value="SULFATASE_1"/>
    <property type="match status" value="1"/>
</dbReference>
<keyword evidence="6" id="KW-1185">Reference proteome</keyword>
<evidence type="ECO:0000256" key="1">
    <source>
        <dbReference type="ARBA" id="ARBA00008779"/>
    </source>
</evidence>
<dbReference type="InterPro" id="IPR000917">
    <property type="entry name" value="Sulfatase_N"/>
</dbReference>
<evidence type="ECO:0000313" key="6">
    <source>
        <dbReference type="Proteomes" id="UP001596147"/>
    </source>
</evidence>
<feature type="domain" description="Sulfatase N-terminal" evidence="4">
    <location>
        <begin position="3"/>
        <end position="291"/>
    </location>
</feature>
<organism evidence="5 6">
    <name type="scientific">Lederbergia graminis</name>
    <dbReference type="NCBI Taxonomy" id="735518"/>
    <lineage>
        <taxon>Bacteria</taxon>
        <taxon>Bacillati</taxon>
        <taxon>Bacillota</taxon>
        <taxon>Bacilli</taxon>
        <taxon>Bacillales</taxon>
        <taxon>Bacillaceae</taxon>
        <taxon>Lederbergia</taxon>
    </lineage>
</organism>
<evidence type="ECO:0000256" key="2">
    <source>
        <dbReference type="ARBA" id="ARBA00022723"/>
    </source>
</evidence>
<dbReference type="InterPro" id="IPR017850">
    <property type="entry name" value="Alkaline_phosphatase_core_sf"/>
</dbReference>
<dbReference type="EMBL" id="JBHSMC010000026">
    <property type="protein sequence ID" value="MFC5466387.1"/>
    <property type="molecule type" value="Genomic_DNA"/>
</dbReference>
<gene>
    <name evidence="5" type="ORF">ACFPM4_16830</name>
</gene>
<keyword evidence="3" id="KW-0378">Hydrolase</keyword>
<accession>A0ABW0LNI1</accession>
<protein>
    <submittedName>
        <fullName evidence="5">Sulfatase</fullName>
    </submittedName>
</protein>
<keyword evidence="2" id="KW-0479">Metal-binding</keyword>
<evidence type="ECO:0000259" key="4">
    <source>
        <dbReference type="Pfam" id="PF00884"/>
    </source>
</evidence>
<comment type="caution">
    <text evidence="5">The sequence shown here is derived from an EMBL/GenBank/DDBJ whole genome shotgun (WGS) entry which is preliminary data.</text>
</comment>
<dbReference type="Gene3D" id="3.40.720.10">
    <property type="entry name" value="Alkaline Phosphatase, subunit A"/>
    <property type="match status" value="1"/>
</dbReference>
<dbReference type="CDD" id="cd16027">
    <property type="entry name" value="SGSH"/>
    <property type="match status" value="1"/>
</dbReference>
<dbReference type="SUPFAM" id="SSF53649">
    <property type="entry name" value="Alkaline phosphatase-like"/>
    <property type="match status" value="1"/>
</dbReference>
<dbReference type="PANTHER" id="PTHR45953">
    <property type="entry name" value="IDURONATE 2-SULFATASE"/>
    <property type="match status" value="1"/>
</dbReference>
<dbReference type="Pfam" id="PF00884">
    <property type="entry name" value="Sulfatase"/>
    <property type="match status" value="1"/>
</dbReference>
<evidence type="ECO:0000313" key="5">
    <source>
        <dbReference type="EMBL" id="MFC5466387.1"/>
    </source>
</evidence>
<dbReference type="RefSeq" id="WP_382354359.1">
    <property type="nucleotide sequence ID" value="NZ_JBHSMC010000026.1"/>
</dbReference>
<dbReference type="Proteomes" id="UP001596147">
    <property type="component" value="Unassembled WGS sequence"/>
</dbReference>
<name>A0ABW0LNI1_9BACI</name>
<dbReference type="InterPro" id="IPR024607">
    <property type="entry name" value="Sulfatase_CS"/>
</dbReference>
<reference evidence="6" key="1">
    <citation type="journal article" date="2019" name="Int. J. Syst. Evol. Microbiol.">
        <title>The Global Catalogue of Microorganisms (GCM) 10K type strain sequencing project: providing services to taxonomists for standard genome sequencing and annotation.</title>
        <authorList>
            <consortium name="The Broad Institute Genomics Platform"/>
            <consortium name="The Broad Institute Genome Sequencing Center for Infectious Disease"/>
            <person name="Wu L."/>
            <person name="Ma J."/>
        </authorList>
    </citation>
    <scope>NUCLEOTIDE SEQUENCE [LARGE SCALE GENOMIC DNA]</scope>
    <source>
        <strain evidence="6">CGMCC 1.12237</strain>
    </source>
</reference>
<dbReference type="PANTHER" id="PTHR45953:SF1">
    <property type="entry name" value="IDURONATE 2-SULFATASE"/>
    <property type="match status" value="1"/>
</dbReference>
<proteinExistence type="inferred from homology"/>
<comment type="similarity">
    <text evidence="1">Belongs to the sulfatase family.</text>
</comment>
<sequence length="454" mass="52055">MKKNIIYIHTHDSGKILSPYGYDVPTPNLQEFAQNAVLFRNAFCAAPTCSPSRAALLTGLYPHSNGMLGLAQRGFTLNDYSKHMVHFLKENGFHTVLCGIQHEAASYLDHEEAAQIIGYDENITTVNTNYTEEELVEWDLQNAQRIREWLKNKNTDKPFFLSYGLFATHRKFPKKGLTEINPNYVSPPFPIPDLEETREDYADYLNSATWFDASFKIVIDTLKETGLYDDSIIIFTTDHGVAFPFSKCNLTDSGIAVSLIMRVPGKSTAGTVVDSLVSQVDIFPTLCDLIGLEKPKHLQGVSFAEVFTDSKSEVRKEVFAEINFHTSYEPARSIRTKRYKYIRYFDEDFLKINISNIDASKTKDFYLEHELREKEKPKEALYDLYYDVGERNNLVEDPAYLPILQEMRETLKTYQEKTNDPLLTGHIAIKENWKVNTKECIHPSSKDPKDYVNK</sequence>
<evidence type="ECO:0000256" key="3">
    <source>
        <dbReference type="ARBA" id="ARBA00022801"/>
    </source>
</evidence>